<keyword evidence="2" id="KW-1185">Reference proteome</keyword>
<gene>
    <name evidence="1" type="ORF">GGQ88_003312</name>
</gene>
<comment type="caution">
    <text evidence="1">The sequence shown here is derived from an EMBL/GenBank/DDBJ whole genome shotgun (WGS) entry which is preliminary data.</text>
</comment>
<evidence type="ECO:0000313" key="1">
    <source>
        <dbReference type="EMBL" id="MBB3862018.1"/>
    </source>
</evidence>
<accession>A0A7W5ZZM2</accession>
<protein>
    <submittedName>
        <fullName evidence="1">Uncharacterized protein</fullName>
    </submittedName>
</protein>
<dbReference type="RefSeq" id="WP_183614519.1">
    <property type="nucleotide sequence ID" value="NZ_JACICY010000009.1"/>
</dbReference>
<dbReference type="EMBL" id="JACICY010000009">
    <property type="protein sequence ID" value="MBB3862018.1"/>
    <property type="molecule type" value="Genomic_DNA"/>
</dbReference>
<dbReference type="AlphaFoldDB" id="A0A7W5ZZM2"/>
<name>A0A7W5ZZM2_9SPHN</name>
<proteinExistence type="predicted"/>
<sequence>MRATLALVLAGHEALAALWMHHEMGAFLEEFFSALPGELHEALGDRIGDLRPRWAIGTSRLVARMLSKHIDEFADRDLSLAIGR</sequence>
<dbReference type="Proteomes" id="UP000562395">
    <property type="component" value="Unassembled WGS sequence"/>
</dbReference>
<organism evidence="1 2">
    <name type="scientific">Novosphingobium hassiacum</name>
    <dbReference type="NCBI Taxonomy" id="173676"/>
    <lineage>
        <taxon>Bacteria</taxon>
        <taxon>Pseudomonadati</taxon>
        <taxon>Pseudomonadota</taxon>
        <taxon>Alphaproteobacteria</taxon>
        <taxon>Sphingomonadales</taxon>
        <taxon>Sphingomonadaceae</taxon>
        <taxon>Novosphingobium</taxon>
    </lineage>
</organism>
<evidence type="ECO:0000313" key="2">
    <source>
        <dbReference type="Proteomes" id="UP000562395"/>
    </source>
</evidence>
<reference evidence="1 2" key="1">
    <citation type="submission" date="2020-08" db="EMBL/GenBank/DDBJ databases">
        <title>Genomic Encyclopedia of Type Strains, Phase IV (KMG-IV): sequencing the most valuable type-strain genomes for metagenomic binning, comparative biology and taxonomic classification.</title>
        <authorList>
            <person name="Goeker M."/>
        </authorList>
    </citation>
    <scope>NUCLEOTIDE SEQUENCE [LARGE SCALE GENOMIC DNA]</scope>
    <source>
        <strain evidence="1 2">DSM 14552</strain>
    </source>
</reference>